<reference evidence="2" key="1">
    <citation type="journal article" date="2017" name="Nat. Ecol. Evol.">
        <title>Genome expansion and lineage-specific genetic innovations in the forest pathogenic fungi Armillaria.</title>
        <authorList>
            <person name="Sipos G."/>
            <person name="Prasanna A.N."/>
            <person name="Walter M.C."/>
            <person name="O'Connor E."/>
            <person name="Balint B."/>
            <person name="Krizsan K."/>
            <person name="Kiss B."/>
            <person name="Hess J."/>
            <person name="Varga T."/>
            <person name="Slot J."/>
            <person name="Riley R."/>
            <person name="Boka B."/>
            <person name="Rigling D."/>
            <person name="Barry K."/>
            <person name="Lee J."/>
            <person name="Mihaltcheva S."/>
            <person name="LaButti K."/>
            <person name="Lipzen A."/>
            <person name="Waldron R."/>
            <person name="Moloney N.M."/>
            <person name="Sperisen C."/>
            <person name="Kredics L."/>
            <person name="Vagvoelgyi C."/>
            <person name="Patrignani A."/>
            <person name="Fitzpatrick D."/>
            <person name="Nagy I."/>
            <person name="Doyle S."/>
            <person name="Anderson J.B."/>
            <person name="Grigoriev I.V."/>
            <person name="Gueldener U."/>
            <person name="Muensterkoetter M."/>
            <person name="Nagy L.G."/>
        </authorList>
    </citation>
    <scope>NUCLEOTIDE SEQUENCE [LARGE SCALE GENOMIC DNA]</scope>
    <source>
        <strain evidence="2">Ar21-2</strain>
    </source>
</reference>
<dbReference type="InParanoid" id="A0A2H3CYA7"/>
<dbReference type="STRING" id="47427.A0A2H3CYA7"/>
<dbReference type="OrthoDB" id="3013657at2759"/>
<dbReference type="EMBL" id="KZ293675">
    <property type="protein sequence ID" value="PBK88029.1"/>
    <property type="molecule type" value="Genomic_DNA"/>
</dbReference>
<dbReference type="AlphaFoldDB" id="A0A2H3CYA7"/>
<sequence>MEGIQLYDKVDRDDKDADVYNGYCIEQGCLEGLHEKDPEGRLRRGKLIVKDLKGNSHTFDIAAAHQHQIPEDSYTLIGSDPWSPESAKSGGENSKQYWVIGKLSESGQKFEKLSVFQLTNAGHVMGLLDESGIAQRSRTILI</sequence>
<evidence type="ECO:0000313" key="2">
    <source>
        <dbReference type="Proteomes" id="UP000217790"/>
    </source>
</evidence>
<gene>
    <name evidence="1" type="ORF">ARMGADRAFT_1034312</name>
</gene>
<organism evidence="1 2">
    <name type="scientific">Armillaria gallica</name>
    <name type="common">Bulbous honey fungus</name>
    <name type="synonym">Armillaria bulbosa</name>
    <dbReference type="NCBI Taxonomy" id="47427"/>
    <lineage>
        <taxon>Eukaryota</taxon>
        <taxon>Fungi</taxon>
        <taxon>Dikarya</taxon>
        <taxon>Basidiomycota</taxon>
        <taxon>Agaricomycotina</taxon>
        <taxon>Agaricomycetes</taxon>
        <taxon>Agaricomycetidae</taxon>
        <taxon>Agaricales</taxon>
        <taxon>Marasmiineae</taxon>
        <taxon>Physalacriaceae</taxon>
        <taxon>Armillaria</taxon>
    </lineage>
</organism>
<accession>A0A2H3CYA7</accession>
<evidence type="ECO:0000313" key="1">
    <source>
        <dbReference type="EMBL" id="PBK88029.1"/>
    </source>
</evidence>
<keyword evidence="2" id="KW-1185">Reference proteome</keyword>
<dbReference type="OMA" id="FIIEECR"/>
<name>A0A2H3CYA7_ARMGA</name>
<dbReference type="Proteomes" id="UP000217790">
    <property type="component" value="Unassembled WGS sequence"/>
</dbReference>
<proteinExistence type="predicted"/>
<protein>
    <submittedName>
        <fullName evidence="1">Uncharacterized protein</fullName>
    </submittedName>
</protein>